<dbReference type="EMBL" id="NWUJ01000001">
    <property type="protein sequence ID" value="PFH37897.1"/>
    <property type="molecule type" value="Genomic_DNA"/>
</dbReference>
<protein>
    <recommendedName>
        <fullName evidence="3">Ribosomal L22p/L17e protein</fullName>
    </recommendedName>
</protein>
<evidence type="ECO:0000313" key="1">
    <source>
        <dbReference type="EMBL" id="PFH37897.1"/>
    </source>
</evidence>
<gene>
    <name evidence="1" type="ORF">BESB_002380</name>
</gene>
<dbReference type="GO" id="GO:0003735">
    <property type="term" value="F:structural constituent of ribosome"/>
    <property type="evidence" value="ECO:0007669"/>
    <property type="project" value="InterPro"/>
</dbReference>
<proteinExistence type="predicted"/>
<name>A0A2A9MPE1_BESBE</name>
<dbReference type="Proteomes" id="UP000224006">
    <property type="component" value="Chromosome I"/>
</dbReference>
<dbReference type="KEGG" id="bbes:BESB_002380"/>
<dbReference type="GO" id="GO:0005840">
    <property type="term" value="C:ribosome"/>
    <property type="evidence" value="ECO:0007669"/>
    <property type="project" value="InterPro"/>
</dbReference>
<dbReference type="OrthoDB" id="416470at2759"/>
<dbReference type="Gene3D" id="3.90.470.10">
    <property type="entry name" value="Ribosomal protein L22/L17"/>
    <property type="match status" value="1"/>
</dbReference>
<dbReference type="RefSeq" id="XP_029221906.1">
    <property type="nucleotide sequence ID" value="XM_029358993.1"/>
</dbReference>
<dbReference type="GO" id="GO:0006412">
    <property type="term" value="P:translation"/>
    <property type="evidence" value="ECO:0007669"/>
    <property type="project" value="InterPro"/>
</dbReference>
<evidence type="ECO:0000313" key="2">
    <source>
        <dbReference type="Proteomes" id="UP000224006"/>
    </source>
</evidence>
<keyword evidence="2" id="KW-1185">Reference proteome</keyword>
<dbReference type="AlphaFoldDB" id="A0A2A9MPE1"/>
<dbReference type="InterPro" id="IPR036394">
    <property type="entry name" value="Ribosomal_uL22_sf"/>
</dbReference>
<sequence>MIRPLARRARKAGGSTPLPSLSWLSFLSPLPLAPAATSAAVSFSSVSSSTSSFRCSSLRARRALVESSVSGSLGLSPSSACVGGRGVARSLAPATGLFSAHLPASPLPSCLHASPVIPPLVARNAAGQQPGGSRRLAFPVAGSAFCVTASPSGWGGADDAPHTAARLLPSRNFSSGLPNTKRSIRDPLWRRAGWWRWRQREVSALNRGRAFRRHLFPRFVTDTISFEDVAEAEAKAFRATVAETGRYPGQRVNFFVPQVEGARLDPFSALPSRQKRLKLRRRAVREAEEAEREREGIDFVWRKKGGGRVWEEKKMNIPLGKKKLLLYCNIIKGLQITDAIDWLSSLCLHRVNYLLNLLNATRKKIHEQGGDISRVYVDSYMLNIQGKIKRPQFRLRSVNLIKTWKFAVILRFREYPMDEYFHKLFILKHTPRSLTTDMRLALSTQRVNPQAVRDWFPFLDSKTRFWHRKRLKWLDRTRQFDYCLARRVFKSKYEANCRRRRVQVLQARGASDAVIEQENL</sequence>
<reference evidence="1 2" key="1">
    <citation type="submission" date="2017-09" db="EMBL/GenBank/DDBJ databases">
        <title>Genome sequencing of Besnoitia besnoiti strain Bb-Ger1.</title>
        <authorList>
            <person name="Schares G."/>
            <person name="Venepally P."/>
            <person name="Lorenzi H.A."/>
        </authorList>
    </citation>
    <scope>NUCLEOTIDE SEQUENCE [LARGE SCALE GENOMIC DNA]</scope>
    <source>
        <strain evidence="1 2">Bb-Ger1</strain>
    </source>
</reference>
<evidence type="ECO:0008006" key="3">
    <source>
        <dbReference type="Google" id="ProtNLM"/>
    </source>
</evidence>
<dbReference type="VEuPathDB" id="ToxoDB:BESB_002380"/>
<comment type="caution">
    <text evidence="1">The sequence shown here is derived from an EMBL/GenBank/DDBJ whole genome shotgun (WGS) entry which is preliminary data.</text>
</comment>
<dbReference type="GeneID" id="40305301"/>
<organism evidence="1 2">
    <name type="scientific">Besnoitia besnoiti</name>
    <name type="common">Apicomplexan protozoan</name>
    <dbReference type="NCBI Taxonomy" id="94643"/>
    <lineage>
        <taxon>Eukaryota</taxon>
        <taxon>Sar</taxon>
        <taxon>Alveolata</taxon>
        <taxon>Apicomplexa</taxon>
        <taxon>Conoidasida</taxon>
        <taxon>Coccidia</taxon>
        <taxon>Eucoccidiorida</taxon>
        <taxon>Eimeriorina</taxon>
        <taxon>Sarcocystidae</taxon>
        <taxon>Besnoitia</taxon>
    </lineage>
</organism>
<accession>A0A2A9MPE1</accession>
<dbReference type="SUPFAM" id="SSF54843">
    <property type="entry name" value="Ribosomal protein L22"/>
    <property type="match status" value="1"/>
</dbReference>